<evidence type="ECO:0000259" key="10">
    <source>
        <dbReference type="PROSITE" id="PS51643"/>
    </source>
</evidence>
<keyword evidence="6" id="KW-0378">Hydrolase</keyword>
<evidence type="ECO:0000256" key="2">
    <source>
        <dbReference type="ARBA" id="ARBA00009046"/>
    </source>
</evidence>
<proteinExistence type="inferred from homology"/>
<dbReference type="InterPro" id="IPR006474">
    <property type="entry name" value="Helicase_Cas3_CRISPR-ass_core"/>
</dbReference>
<dbReference type="InterPro" id="IPR027417">
    <property type="entry name" value="P-loop_NTPase"/>
</dbReference>
<keyword evidence="9" id="KW-0051">Antiviral defense</keyword>
<protein>
    <submittedName>
        <fullName evidence="11">CRISPR-associated helicase Cas3</fullName>
    </submittedName>
</protein>
<dbReference type="Gene3D" id="3.40.50.300">
    <property type="entry name" value="P-loop containing nucleotide triphosphate hydrolases"/>
    <property type="match status" value="2"/>
</dbReference>
<keyword evidence="12" id="KW-1185">Reference proteome</keyword>
<dbReference type="EMBL" id="JAAXKX010000001">
    <property type="protein sequence ID" value="NKN31816.1"/>
    <property type="molecule type" value="Genomic_DNA"/>
</dbReference>
<dbReference type="NCBIfam" id="TIGR01596">
    <property type="entry name" value="cas3_HD"/>
    <property type="match status" value="1"/>
</dbReference>
<gene>
    <name evidence="11" type="primary">cas3</name>
    <name evidence="11" type="ORF">HF203_01065</name>
</gene>
<comment type="caution">
    <text evidence="11">The sequence shown here is derived from an EMBL/GenBank/DDBJ whole genome shotgun (WGS) entry which is preliminary data.</text>
</comment>
<keyword evidence="3" id="KW-0540">Nuclease</keyword>
<keyword evidence="8" id="KW-0067">ATP-binding</keyword>
<dbReference type="InterPro" id="IPR038257">
    <property type="entry name" value="CRISPR-assoc_Cas3_HD_sf"/>
</dbReference>
<evidence type="ECO:0000256" key="1">
    <source>
        <dbReference type="ARBA" id="ARBA00006847"/>
    </source>
</evidence>
<evidence type="ECO:0000313" key="11">
    <source>
        <dbReference type="EMBL" id="NKN31816.1"/>
    </source>
</evidence>
<evidence type="ECO:0000256" key="6">
    <source>
        <dbReference type="ARBA" id="ARBA00022801"/>
    </source>
</evidence>
<evidence type="ECO:0000256" key="3">
    <source>
        <dbReference type="ARBA" id="ARBA00022722"/>
    </source>
</evidence>
<dbReference type="NCBIfam" id="TIGR01587">
    <property type="entry name" value="cas3_core"/>
    <property type="match status" value="1"/>
</dbReference>
<evidence type="ECO:0000313" key="12">
    <source>
        <dbReference type="Proteomes" id="UP000740754"/>
    </source>
</evidence>
<evidence type="ECO:0000256" key="7">
    <source>
        <dbReference type="ARBA" id="ARBA00022806"/>
    </source>
</evidence>
<reference evidence="11 12" key="1">
    <citation type="submission" date="2020-04" db="EMBL/GenBank/DDBJ databases">
        <title>Draft Whole-Genome sequence of Marichromatium bheemlicum DSM 18632, type strain.</title>
        <authorList>
            <person name="Kyndt J.A."/>
            <person name="Meyer T.E."/>
        </authorList>
    </citation>
    <scope>NUCLEOTIDE SEQUENCE [LARGE SCALE GENOMIC DNA]</scope>
    <source>
        <strain evidence="11 12">DSM 18632</strain>
    </source>
</reference>
<keyword evidence="5" id="KW-0547">Nucleotide-binding</keyword>
<comment type="similarity">
    <text evidence="2">In the central section; belongs to the CRISPR-associated helicase Cas3 family.</text>
</comment>
<feature type="domain" description="HD Cas3-type" evidence="10">
    <location>
        <begin position="14"/>
        <end position="213"/>
    </location>
</feature>
<dbReference type="CDD" id="cd17930">
    <property type="entry name" value="DEXHc_cas3"/>
    <property type="match status" value="1"/>
</dbReference>
<keyword evidence="7" id="KW-0347">Helicase</keyword>
<comment type="similarity">
    <text evidence="1">In the N-terminal section; belongs to the CRISPR-associated nuclease Cas3-HD family.</text>
</comment>
<evidence type="ECO:0000256" key="8">
    <source>
        <dbReference type="ARBA" id="ARBA00022840"/>
    </source>
</evidence>
<accession>A0ABX1I425</accession>
<evidence type="ECO:0000256" key="5">
    <source>
        <dbReference type="ARBA" id="ARBA00022741"/>
    </source>
</evidence>
<keyword evidence="4" id="KW-0479">Metal-binding</keyword>
<sequence>MSATPRPSPFSETLAHPGDPLPAHLQRVAERAAASIAPGACPEIRALAYHAGLFHDIGKATPWFQDYLLGRGRRSALSHHAELGALLAWHYSGALDWPLWQRLALFIAVRRHHGALTFDHWSQLLARTRAAFAEPDCVLRTQLGALDLAGIHGWLLERLQLTAPLSVPDPETIEAGLRGRAVAGSRLRRAFTALDEALTLLAGFGALLALDKTDTALAGAPRWRQSLPVDAVRRYKARHFEPAPAPDSLDARRARIAEAVAATWAAHPEAPLLTLTAPTGAGKTLSLLDAALRLRALIEQRDAVAPRIIYCLPFTSVIDQNHAVLRGVLAESGLDAREDLLLKHHHLSEPRYRDAENEYEADGAGALLVETWQSELVVTTFHQLLHTLLSPRNANLKRAGQLTGALILLDEVQALPLRYWAALRQLFMTAARVYGARIVLLTATRPLIFRPGDAVELLPDHEAHFRALARTRLHAHHREPLTLDAFGERLAAVLADDRRATLVVLNRRRAVRALFVQLRERLSGRPLVALSTDLTPFDRRARIRLIQRLRARGEPVVVVATQLVEAGVDLSFPVVHRDLAPLDSIIQAAGRCNRHAEADGAGEVHLWQLCATRADASPGEPLWRRVYDAALIDVTQECLGTRAYWDEAEFLSLSQDYFSGCWARQDQTRVDELLARGDLLGVEQGFRLIESAPALVALFVVRRPADARLWARYRALRDDPTLGPAEQKRAFRAFKRAFHERVIQVHVRDGEGVDRDEINRIEAGPATYDRAAGFVALPIEESSCIF</sequence>
<dbReference type="Proteomes" id="UP000740754">
    <property type="component" value="Unassembled WGS sequence"/>
</dbReference>
<name>A0ABX1I425_9GAMM</name>
<dbReference type="Gene3D" id="1.10.3210.30">
    <property type="match status" value="1"/>
</dbReference>
<dbReference type="Pfam" id="PF22590">
    <property type="entry name" value="Cas3-like_C_2"/>
    <property type="match status" value="1"/>
</dbReference>
<evidence type="ECO:0000256" key="4">
    <source>
        <dbReference type="ARBA" id="ARBA00022723"/>
    </source>
</evidence>
<dbReference type="InterPro" id="IPR006483">
    <property type="entry name" value="CRISPR-assoc_Cas3_HD"/>
</dbReference>
<dbReference type="SUPFAM" id="SSF52540">
    <property type="entry name" value="P-loop containing nucleoside triphosphate hydrolases"/>
    <property type="match status" value="1"/>
</dbReference>
<organism evidence="11 12">
    <name type="scientific">Marichromatium bheemlicum</name>
    <dbReference type="NCBI Taxonomy" id="365339"/>
    <lineage>
        <taxon>Bacteria</taxon>
        <taxon>Pseudomonadati</taxon>
        <taxon>Pseudomonadota</taxon>
        <taxon>Gammaproteobacteria</taxon>
        <taxon>Chromatiales</taxon>
        <taxon>Chromatiaceae</taxon>
        <taxon>Marichromatium</taxon>
    </lineage>
</organism>
<dbReference type="RefSeq" id="WP_168665715.1">
    <property type="nucleotide sequence ID" value="NZ_JAAXKX010000001.1"/>
</dbReference>
<evidence type="ECO:0000256" key="9">
    <source>
        <dbReference type="ARBA" id="ARBA00023118"/>
    </source>
</evidence>
<dbReference type="SUPFAM" id="SSF109604">
    <property type="entry name" value="HD-domain/PDEase-like"/>
    <property type="match status" value="1"/>
</dbReference>
<dbReference type="InterPro" id="IPR054712">
    <property type="entry name" value="Cas3-like_dom"/>
</dbReference>
<dbReference type="CDD" id="cd09641">
    <property type="entry name" value="Cas3''_I"/>
    <property type="match status" value="1"/>
</dbReference>
<dbReference type="PROSITE" id="PS51643">
    <property type="entry name" value="HD_CAS3"/>
    <property type="match status" value="1"/>
</dbReference>